<dbReference type="EMBL" id="KQ964344">
    <property type="protein sequence ID" value="KXJ84720.1"/>
    <property type="molecule type" value="Genomic_DNA"/>
</dbReference>
<accession>A0A136IIC2</accession>
<evidence type="ECO:0000313" key="3">
    <source>
        <dbReference type="Proteomes" id="UP000070501"/>
    </source>
</evidence>
<dbReference type="SUPFAM" id="SSF56784">
    <property type="entry name" value="HAD-like"/>
    <property type="match status" value="1"/>
</dbReference>
<dbReference type="GO" id="GO:0016787">
    <property type="term" value="F:hydrolase activity"/>
    <property type="evidence" value="ECO:0007669"/>
    <property type="project" value="UniProtKB-KW"/>
</dbReference>
<dbReference type="Gene3D" id="1.10.150.240">
    <property type="entry name" value="Putative phosphatase, domain 2"/>
    <property type="match status" value="1"/>
</dbReference>
<keyword evidence="3" id="KW-1185">Reference proteome</keyword>
<dbReference type="Pfam" id="PF00702">
    <property type="entry name" value="Hydrolase"/>
    <property type="match status" value="1"/>
</dbReference>
<gene>
    <name evidence="2" type="ORF">Micbo1qcDRAFT_237690</name>
</gene>
<reference evidence="3" key="1">
    <citation type="submission" date="2016-02" db="EMBL/GenBank/DDBJ databases">
        <title>Draft genome sequence of Microdochium bolleyi, a fungal endophyte of beachgrass.</title>
        <authorList>
            <consortium name="DOE Joint Genome Institute"/>
            <person name="David A.S."/>
            <person name="May G."/>
            <person name="Haridas S."/>
            <person name="Lim J."/>
            <person name="Wang M."/>
            <person name="Labutti K."/>
            <person name="Lipzen A."/>
            <person name="Barry K."/>
            <person name="Grigoriev I.V."/>
        </authorList>
    </citation>
    <scope>NUCLEOTIDE SEQUENCE [LARGE SCALE GENOMIC DNA]</scope>
    <source>
        <strain evidence="3">J235TASD1</strain>
    </source>
</reference>
<dbReference type="PANTHER" id="PTHR43316:SF4">
    <property type="entry name" value="ACID DEHALOGENASE, PUTATIVE (AFU_ORTHOLOGUE AFUA_8G05870)-RELATED"/>
    <property type="match status" value="1"/>
</dbReference>
<dbReference type="InterPro" id="IPR051540">
    <property type="entry name" value="S-2-haloacid_dehalogenase"/>
</dbReference>
<keyword evidence="1 2" id="KW-0378">Hydrolase</keyword>
<dbReference type="STRING" id="196109.A0A136IIC2"/>
<dbReference type="Gene3D" id="3.40.50.1000">
    <property type="entry name" value="HAD superfamily/HAD-like"/>
    <property type="match status" value="1"/>
</dbReference>
<dbReference type="InterPro" id="IPR036412">
    <property type="entry name" value="HAD-like_sf"/>
</dbReference>
<evidence type="ECO:0000313" key="2">
    <source>
        <dbReference type="EMBL" id="KXJ84720.1"/>
    </source>
</evidence>
<dbReference type="Proteomes" id="UP000070501">
    <property type="component" value="Unassembled WGS sequence"/>
</dbReference>
<protein>
    <submittedName>
        <fullName evidence="2">Haloacid dehalogenase-like hydrolase</fullName>
    </submittedName>
</protein>
<sequence length="241" mass="26944">MTGNKTIVFDVVGTLVSFEHLFDAIDARLGDRLKARGIQPKLLCYCWMEMAEREYTYLSLSGRYLVFYKVFEALFYRTLWYAGVEDQRAFASPDDVAYLIGEWKRMELRDGAAECIRKLRDAGFTIYCFTAGDVPRVAGYFQRAGVDMPADHVLSCDTAGLAKPTLDAYRPILARFTTDQGKPWFAAAHLWDASAAKAGGFNAAYCTALEGENLSEIFGQMDVVADTLPDMADKVIAESRK</sequence>
<dbReference type="InterPro" id="IPR023198">
    <property type="entry name" value="PGP-like_dom2"/>
</dbReference>
<proteinExistence type="predicted"/>
<dbReference type="AlphaFoldDB" id="A0A136IIC2"/>
<dbReference type="PANTHER" id="PTHR43316">
    <property type="entry name" value="HYDROLASE, HALOACID DELAHOGENASE-RELATED"/>
    <property type="match status" value="1"/>
</dbReference>
<dbReference type="InParanoid" id="A0A136IIC2"/>
<name>A0A136IIC2_9PEZI</name>
<dbReference type="OrthoDB" id="2363873at2759"/>
<evidence type="ECO:0000256" key="1">
    <source>
        <dbReference type="ARBA" id="ARBA00022801"/>
    </source>
</evidence>
<organism evidence="2 3">
    <name type="scientific">Microdochium bolleyi</name>
    <dbReference type="NCBI Taxonomy" id="196109"/>
    <lineage>
        <taxon>Eukaryota</taxon>
        <taxon>Fungi</taxon>
        <taxon>Dikarya</taxon>
        <taxon>Ascomycota</taxon>
        <taxon>Pezizomycotina</taxon>
        <taxon>Sordariomycetes</taxon>
        <taxon>Xylariomycetidae</taxon>
        <taxon>Xylariales</taxon>
        <taxon>Microdochiaceae</taxon>
        <taxon>Microdochium</taxon>
    </lineage>
</organism>
<dbReference type="InterPro" id="IPR023214">
    <property type="entry name" value="HAD_sf"/>
</dbReference>